<protein>
    <submittedName>
        <fullName evidence="2">Uncharacterized protein</fullName>
    </submittedName>
</protein>
<sequence>MPSFLNWYRAAMGANISKSDEDAIIVNNDVEVVSSSSSSSQTDLTSVQELQASTSSVPPTPSIESAHPCHRLPPVESREAVRNQASYIRYWQAVDGEGDLYESGPVDQWCATQSVDQDDSNEDLSPNRLSTPTQALQNNSSENTTVKQSTSPPNSRGLSPWIGRSQRTCRLIVTEKAIEIALYRSNSSDDHFRPAGYQTSSAYEQDDTFKEGAGWSFRILEETKNIHRLTQHQSHGLSVKCASTGSIIEAASGTTCVEDGFPPNDLCQENFSLYQDEDFDNNEQLNEKGIDQTLPDKSSELEEDEKLIRNLTLVQPENIVLFEAIRAFDQIPSRLDDEPEDENLKAARQWMLRDQAEGAQRSRVLREKALRRRNLCESTPSPPFLEVESHSPSHESMSRYPSPKDDTDNALGVSKKEVEVDDIADIRLLPTSDKQVLCEENSSRDLNKIYSSRPMSGLDLLAIKRGTELNIQTPSRIDRGESEPKVSISVKNGPDITLPANFDAYGEEEQNIVVNHETAKERKRDLDAIERAIYWMGYLRCCGPFNEKDRNDINQLRKFISLVVDNCEGNRLTRRRVQDIRDKMKRRAGKFKAPAPGEIMGWQARLFPGRLDRLKEEMGKADEQVQQFGALRLDKTVKRKHGDRKHRKKKVHFIDSAATQQTKVPKADQLRERLKEQLKLFEDTEVPEITDLPEQTEFVDYHQSDSDESEEDEGAQFVYGAGRDTASSSFNTTAGLPYTRQSQEYSQDILEISRLENARQANSRQQGTQPMATAVAAAGVKGQAFDGELLKRMQAKRALQDLGIDLTVIKATTEVQEAIDFVSETSDSSDDDDIEEDQWVFQYTVLGSFAGIPSFRDGDDYVFKKTFDPLSAEIRLKQVIQDVSTQYVPQGGYEGGNWSLNTSYRHGLIEQHFTIGEDADVEARLWIEKEQVEVDKKLFRRAKARRFGSQNIHYTVEWEKIVSPVVDETDGDTVDTGATTSAGNESVVAKKDEDDLDSLFGDNSSTTPPQQQGDGVSTSTPSRRLDVVTTAMPREDLRTYTTPVLANRHAKDYYMAWYATFFPGVANEGYRRMEDEAVEDELESMGAWGLWSREESFTRRARRDEDEDEDDEDEMGDQKVQEKFKVWVRKVEVLGPRN</sequence>
<feature type="region of interest" description="Disordered" evidence="1">
    <location>
        <begin position="376"/>
        <end position="410"/>
    </location>
</feature>
<reference evidence="2" key="1">
    <citation type="submission" date="2022-10" db="EMBL/GenBank/DDBJ databases">
        <title>Culturing micro-colonial fungi from biological soil crusts in the Mojave desert and describing Neophaeococcomyces mojavensis, and introducing the new genera and species Taxawa tesnikishii.</title>
        <authorList>
            <person name="Kurbessoian T."/>
            <person name="Stajich J.E."/>
        </authorList>
    </citation>
    <scope>NUCLEOTIDE SEQUENCE</scope>
    <source>
        <strain evidence="2">TK_35</strain>
    </source>
</reference>
<feature type="compositionally biased region" description="Polar residues" evidence="1">
    <location>
        <begin position="1001"/>
        <end position="1022"/>
    </location>
</feature>
<dbReference type="EMBL" id="JAPDRN010000046">
    <property type="protein sequence ID" value="KAJ9633432.1"/>
    <property type="molecule type" value="Genomic_DNA"/>
</dbReference>
<accession>A0AA38Y2L7</accession>
<feature type="compositionally biased region" description="Polar residues" evidence="1">
    <location>
        <begin position="123"/>
        <end position="157"/>
    </location>
</feature>
<feature type="region of interest" description="Disordered" evidence="1">
    <location>
        <begin position="115"/>
        <end position="161"/>
    </location>
</feature>
<keyword evidence="3" id="KW-1185">Reference proteome</keyword>
<comment type="caution">
    <text evidence="2">The sequence shown here is derived from an EMBL/GenBank/DDBJ whole genome shotgun (WGS) entry which is preliminary data.</text>
</comment>
<feature type="region of interest" description="Disordered" evidence="1">
    <location>
        <begin position="1096"/>
        <end position="1118"/>
    </location>
</feature>
<feature type="compositionally biased region" description="Acidic residues" evidence="1">
    <location>
        <begin position="1105"/>
        <end position="1115"/>
    </location>
</feature>
<dbReference type="AlphaFoldDB" id="A0AA38Y2L7"/>
<feature type="region of interest" description="Disordered" evidence="1">
    <location>
        <begin position="36"/>
        <end position="77"/>
    </location>
</feature>
<name>A0AA38Y2L7_9EURO</name>
<gene>
    <name evidence="2" type="ORF">H2204_006982</name>
</gene>
<evidence type="ECO:0000313" key="2">
    <source>
        <dbReference type="EMBL" id="KAJ9633432.1"/>
    </source>
</evidence>
<feature type="region of interest" description="Disordered" evidence="1">
    <location>
        <begin position="968"/>
        <end position="1025"/>
    </location>
</feature>
<evidence type="ECO:0000313" key="3">
    <source>
        <dbReference type="Proteomes" id="UP001172681"/>
    </source>
</evidence>
<feature type="compositionally biased region" description="Low complexity" evidence="1">
    <location>
        <begin position="974"/>
        <end position="983"/>
    </location>
</feature>
<proteinExistence type="predicted"/>
<organism evidence="2 3">
    <name type="scientific">Knufia peltigerae</name>
    <dbReference type="NCBI Taxonomy" id="1002370"/>
    <lineage>
        <taxon>Eukaryota</taxon>
        <taxon>Fungi</taxon>
        <taxon>Dikarya</taxon>
        <taxon>Ascomycota</taxon>
        <taxon>Pezizomycotina</taxon>
        <taxon>Eurotiomycetes</taxon>
        <taxon>Chaetothyriomycetidae</taxon>
        <taxon>Chaetothyriales</taxon>
        <taxon>Trichomeriaceae</taxon>
        <taxon>Knufia</taxon>
    </lineage>
</organism>
<evidence type="ECO:0000256" key="1">
    <source>
        <dbReference type="SAM" id="MobiDB-lite"/>
    </source>
</evidence>
<dbReference type="Proteomes" id="UP001172681">
    <property type="component" value="Unassembled WGS sequence"/>
</dbReference>
<feature type="compositionally biased region" description="Basic and acidic residues" evidence="1">
    <location>
        <begin position="387"/>
        <end position="407"/>
    </location>
</feature>
<feature type="compositionally biased region" description="Polar residues" evidence="1">
    <location>
        <begin position="41"/>
        <end position="57"/>
    </location>
</feature>